<proteinExistence type="predicted"/>
<dbReference type="Proteomes" id="UP001291623">
    <property type="component" value="Unassembled WGS sequence"/>
</dbReference>
<evidence type="ECO:0000313" key="2">
    <source>
        <dbReference type="EMBL" id="KAK4337883.1"/>
    </source>
</evidence>
<dbReference type="AlphaFoldDB" id="A0AAE1UMY2"/>
<dbReference type="EMBL" id="JAVYJV010000024">
    <property type="protein sequence ID" value="KAK4337883.1"/>
    <property type="molecule type" value="Genomic_DNA"/>
</dbReference>
<sequence length="252" mass="29073">MNKIEDNNDLCIIVIDVETKAIFIKMGQRSCSDGKRFSLSTRRLRIRVIREQRGAPEEGTREGSDMQNEAKSVKRPLCDYRGAIYASHSVAHKKKKRFAVGLTRDTCVTHPRSDIIGEGWEWYKNFDISEDYIHERAVNKGILKRSFNEIHNQIVDMGWSSVFEKPGLVNINHAFELYSNLEKITLEECKPVVYLRGSWVPLTASTLCAQLGVPDFPIEPLKKIIWQPHYKAIWETLCGLESKAKWERYDGQ</sequence>
<protein>
    <submittedName>
        <fullName evidence="2">Uncharacterized protein</fullName>
    </submittedName>
</protein>
<name>A0AAE1UMY2_9SOLA</name>
<organism evidence="2 3">
    <name type="scientific">Anisodus tanguticus</name>
    <dbReference type="NCBI Taxonomy" id="243964"/>
    <lineage>
        <taxon>Eukaryota</taxon>
        <taxon>Viridiplantae</taxon>
        <taxon>Streptophyta</taxon>
        <taxon>Embryophyta</taxon>
        <taxon>Tracheophyta</taxon>
        <taxon>Spermatophyta</taxon>
        <taxon>Magnoliopsida</taxon>
        <taxon>eudicotyledons</taxon>
        <taxon>Gunneridae</taxon>
        <taxon>Pentapetalae</taxon>
        <taxon>asterids</taxon>
        <taxon>lamiids</taxon>
        <taxon>Solanales</taxon>
        <taxon>Solanaceae</taxon>
        <taxon>Solanoideae</taxon>
        <taxon>Hyoscyameae</taxon>
        <taxon>Anisodus</taxon>
    </lineage>
</organism>
<evidence type="ECO:0000256" key="1">
    <source>
        <dbReference type="SAM" id="MobiDB-lite"/>
    </source>
</evidence>
<evidence type="ECO:0000313" key="3">
    <source>
        <dbReference type="Proteomes" id="UP001291623"/>
    </source>
</evidence>
<gene>
    <name evidence="2" type="ORF">RND71_042370</name>
</gene>
<feature type="region of interest" description="Disordered" evidence="1">
    <location>
        <begin position="51"/>
        <end position="70"/>
    </location>
</feature>
<reference evidence="2" key="1">
    <citation type="submission" date="2023-12" db="EMBL/GenBank/DDBJ databases">
        <title>Genome assembly of Anisodus tanguticus.</title>
        <authorList>
            <person name="Wang Y.-J."/>
        </authorList>
    </citation>
    <scope>NUCLEOTIDE SEQUENCE</scope>
    <source>
        <strain evidence="2">KB-2021</strain>
        <tissue evidence="2">Leaf</tissue>
    </source>
</reference>
<feature type="compositionally biased region" description="Basic and acidic residues" evidence="1">
    <location>
        <begin position="51"/>
        <end position="64"/>
    </location>
</feature>
<accession>A0AAE1UMY2</accession>
<comment type="caution">
    <text evidence="2">The sequence shown here is derived from an EMBL/GenBank/DDBJ whole genome shotgun (WGS) entry which is preliminary data.</text>
</comment>
<keyword evidence="3" id="KW-1185">Reference proteome</keyword>